<name>A0A3E2TFD1_9FIRM</name>
<dbReference type="Gene3D" id="3.30.370.10">
    <property type="entry name" value="Barstar-like"/>
    <property type="match status" value="1"/>
</dbReference>
<comment type="caution">
    <text evidence="3">The sequence shown here is derived from an EMBL/GenBank/DDBJ whole genome shotgun (WGS) entry which is preliminary data.</text>
</comment>
<dbReference type="InterPro" id="IPR000468">
    <property type="entry name" value="Barstar"/>
</dbReference>
<accession>A0A3E2TFD1</accession>
<dbReference type="OrthoDB" id="1691296at2"/>
<reference evidence="3 4" key="1">
    <citation type="submission" date="2018-08" db="EMBL/GenBank/DDBJ databases">
        <title>A genome reference for cultivated species of the human gut microbiota.</title>
        <authorList>
            <person name="Zou Y."/>
            <person name="Xue W."/>
            <person name="Luo G."/>
        </authorList>
    </citation>
    <scope>NUCLEOTIDE SEQUENCE [LARGE SCALE GENOMIC DNA]</scope>
    <source>
        <strain evidence="3 4">OF01-3</strain>
    </source>
</reference>
<comment type="similarity">
    <text evidence="1">Belongs to the barstar family.</text>
</comment>
<dbReference type="Pfam" id="PF01337">
    <property type="entry name" value="Barstar"/>
    <property type="match status" value="1"/>
</dbReference>
<evidence type="ECO:0000259" key="2">
    <source>
        <dbReference type="Pfam" id="PF01337"/>
    </source>
</evidence>
<organism evidence="3 4">
    <name type="scientific">Anaerococcus nagyae</name>
    <dbReference type="NCBI Taxonomy" id="1755241"/>
    <lineage>
        <taxon>Bacteria</taxon>
        <taxon>Bacillati</taxon>
        <taxon>Bacillota</taxon>
        <taxon>Tissierellia</taxon>
        <taxon>Tissierellales</taxon>
        <taxon>Peptoniphilaceae</taxon>
        <taxon>Anaerococcus</taxon>
    </lineage>
</organism>
<protein>
    <recommendedName>
        <fullName evidence="2">Barstar (barnase inhibitor) domain-containing protein</fullName>
    </recommendedName>
</protein>
<keyword evidence="4" id="KW-1185">Reference proteome</keyword>
<proteinExistence type="inferred from homology"/>
<evidence type="ECO:0000313" key="3">
    <source>
        <dbReference type="EMBL" id="RGB74413.1"/>
    </source>
</evidence>
<dbReference type="RefSeq" id="WP_117522307.1">
    <property type="nucleotide sequence ID" value="NZ_AP031484.1"/>
</dbReference>
<evidence type="ECO:0000256" key="1">
    <source>
        <dbReference type="ARBA" id="ARBA00006845"/>
    </source>
</evidence>
<gene>
    <name evidence="3" type="ORF">DXA39_08595</name>
</gene>
<dbReference type="Proteomes" id="UP000261011">
    <property type="component" value="Unassembled WGS sequence"/>
</dbReference>
<dbReference type="InterPro" id="IPR035905">
    <property type="entry name" value="Barstar-like_sf"/>
</dbReference>
<feature type="domain" description="Barstar (barnase inhibitor)" evidence="2">
    <location>
        <begin position="2"/>
        <end position="77"/>
    </location>
</feature>
<dbReference type="AlphaFoldDB" id="A0A3E2TFD1"/>
<evidence type="ECO:0000313" key="4">
    <source>
        <dbReference type="Proteomes" id="UP000261011"/>
    </source>
</evidence>
<dbReference type="SUPFAM" id="SSF52038">
    <property type="entry name" value="Barstar-related"/>
    <property type="match status" value="1"/>
</dbReference>
<dbReference type="EMBL" id="QVEU01000011">
    <property type="protein sequence ID" value="RGB74413.1"/>
    <property type="molecule type" value="Genomic_DNA"/>
</dbReference>
<sequence length="84" mass="9981">MIEIDANDFKDKETVYKILNEKCDFIYYVQNLDALYDQLVTKDNEIKIINFRQIFLNLGDYGNILVRVFIDAVKDYDSKISLVY</sequence>